<evidence type="ECO:0000313" key="2">
    <source>
        <dbReference type="EMBL" id="GLR91289.1"/>
    </source>
</evidence>
<comment type="caution">
    <text evidence="2">The sequence shown here is derived from an EMBL/GenBank/DDBJ whole genome shotgun (WGS) entry which is preliminary data.</text>
</comment>
<accession>A0ABQ6BA50</accession>
<reference evidence="3" key="1">
    <citation type="journal article" date="2019" name="Int. J. Syst. Evol. Microbiol.">
        <title>The Global Catalogue of Microorganisms (GCM) 10K type strain sequencing project: providing services to taxonomists for standard genome sequencing and annotation.</title>
        <authorList>
            <consortium name="The Broad Institute Genomics Platform"/>
            <consortium name="The Broad Institute Genome Sequencing Center for Infectious Disease"/>
            <person name="Wu L."/>
            <person name="Ma J."/>
        </authorList>
    </citation>
    <scope>NUCLEOTIDE SEQUENCE [LARGE SCALE GENOMIC DNA]</scope>
    <source>
        <strain evidence="3">NBRC 102520</strain>
    </source>
</reference>
<evidence type="ECO:0000256" key="1">
    <source>
        <dbReference type="SAM" id="MobiDB-lite"/>
    </source>
</evidence>
<keyword evidence="3" id="KW-1185">Reference proteome</keyword>
<gene>
    <name evidence="2" type="ORF">GCM10007857_80060</name>
</gene>
<sequence length="49" mass="5437">MAFAHSVSNKVEAAYRSGDVREKQQRRLMANRAAYCARPAGGEGKQRRG</sequence>
<name>A0ABQ6BA50_9BRAD</name>
<proteinExistence type="predicted"/>
<protein>
    <recommendedName>
        <fullName evidence="4">Transposase</fullName>
    </recommendedName>
</protein>
<dbReference type="EMBL" id="BSOW01000045">
    <property type="protein sequence ID" value="GLR91289.1"/>
    <property type="molecule type" value="Genomic_DNA"/>
</dbReference>
<organism evidence="2 3">
    <name type="scientific">Bradyrhizobium iriomotense</name>
    <dbReference type="NCBI Taxonomy" id="441950"/>
    <lineage>
        <taxon>Bacteria</taxon>
        <taxon>Pseudomonadati</taxon>
        <taxon>Pseudomonadota</taxon>
        <taxon>Alphaproteobacteria</taxon>
        <taxon>Hyphomicrobiales</taxon>
        <taxon>Nitrobacteraceae</taxon>
        <taxon>Bradyrhizobium</taxon>
    </lineage>
</organism>
<feature type="region of interest" description="Disordered" evidence="1">
    <location>
        <begin position="1"/>
        <end position="23"/>
    </location>
</feature>
<evidence type="ECO:0000313" key="3">
    <source>
        <dbReference type="Proteomes" id="UP001156905"/>
    </source>
</evidence>
<dbReference type="Proteomes" id="UP001156905">
    <property type="component" value="Unassembled WGS sequence"/>
</dbReference>
<evidence type="ECO:0008006" key="4">
    <source>
        <dbReference type="Google" id="ProtNLM"/>
    </source>
</evidence>